<proteinExistence type="predicted"/>
<name>A0A382MF62_9ZZZZ</name>
<gene>
    <name evidence="1" type="ORF">METZ01_LOCUS298745</name>
</gene>
<protein>
    <recommendedName>
        <fullName evidence="2">N-acetyltransferase domain-containing protein</fullName>
    </recommendedName>
</protein>
<accession>A0A382MF62</accession>
<evidence type="ECO:0000313" key="1">
    <source>
        <dbReference type="EMBL" id="SVC45891.1"/>
    </source>
</evidence>
<reference evidence="1" key="1">
    <citation type="submission" date="2018-05" db="EMBL/GenBank/DDBJ databases">
        <authorList>
            <person name="Lanie J.A."/>
            <person name="Ng W.-L."/>
            <person name="Kazmierczak K.M."/>
            <person name="Andrzejewski T.M."/>
            <person name="Davidsen T.M."/>
            <person name="Wayne K.J."/>
            <person name="Tettelin H."/>
            <person name="Glass J.I."/>
            <person name="Rusch D."/>
            <person name="Podicherti R."/>
            <person name="Tsui H.-C.T."/>
            <person name="Winkler M.E."/>
        </authorList>
    </citation>
    <scope>NUCLEOTIDE SEQUENCE</scope>
</reference>
<sequence>MVSRIELSKGVNLGFEEKEGDLIGRRWGYDIHCKKSAREMSINVYDRTKFKIVADELHHRSVAYLGLSKKNGAWHVDLVEVDSRYKGKKLANKLYRFVLKTLGITLMAGSSQSVGGRYIWNTLAKDRHVTVYAKKGVYSNVVDFPKTGKRELVGNLFNLYDTKAAIYAVAA</sequence>
<evidence type="ECO:0008006" key="2">
    <source>
        <dbReference type="Google" id="ProtNLM"/>
    </source>
</evidence>
<dbReference type="EMBL" id="UINC01092371">
    <property type="protein sequence ID" value="SVC45891.1"/>
    <property type="molecule type" value="Genomic_DNA"/>
</dbReference>
<organism evidence="1">
    <name type="scientific">marine metagenome</name>
    <dbReference type="NCBI Taxonomy" id="408172"/>
    <lineage>
        <taxon>unclassified sequences</taxon>
        <taxon>metagenomes</taxon>
        <taxon>ecological metagenomes</taxon>
    </lineage>
</organism>
<dbReference type="AlphaFoldDB" id="A0A382MF62"/>